<keyword evidence="3" id="KW-0443">Lipid metabolism</keyword>
<dbReference type="PANTHER" id="PTHR43272:SF32">
    <property type="entry name" value="AMP-DEPENDENT SYNTHETASE_LIGASE DOMAIN-CONTAINING PROTEIN"/>
    <property type="match status" value="1"/>
</dbReference>
<dbReference type="EMBL" id="FWFR01000001">
    <property type="protein sequence ID" value="SLN46730.1"/>
    <property type="molecule type" value="Genomic_DNA"/>
</dbReference>
<protein>
    <submittedName>
        <fullName evidence="5">Long-chain-fatty-acid--CoA ligase FadD15</fullName>
        <ecNumber evidence="5">6.2.1.3</ecNumber>
    </submittedName>
</protein>
<name>A0A1Y5SSG7_9PROT</name>
<feature type="domain" description="AMP-dependent synthetase/ligase" evidence="4">
    <location>
        <begin position="28"/>
        <end position="443"/>
    </location>
</feature>
<evidence type="ECO:0000256" key="1">
    <source>
        <dbReference type="ARBA" id="ARBA00022598"/>
    </source>
</evidence>
<proteinExistence type="predicted"/>
<sequence>MTQHTIPTRPLTIHRIDGCDTTPKLFLKKAAERGDRVAMREKDFGLWQSYSWREFHDRAMRVAHGLRALGLQKGDVVSILSEDCKEWVWVDMGVMLAGGVVSGIYPTLQAPQMQYCLTDSRTRFLFVENEEQLDKFLAVRDSLPDIAGVFFFDPKGLRGFSDRLVKPCDALLEAGRTAWDANPGEVEAIAAAGEPEETAVIVYTSGTTGQPKGAMIPHRMLIHQMTATPDHYPLGPDDEILTYLPLCHLAERLFSLTLPLTTGATINFAESPASVPANLQELSPTVIFGVPRIWEKSYSRVVTLMSEATWIGRKLYDAALAVGYRRADALIAGKQPAAFDALLFRLADLLVFRNIKQLLGLDRARFMVSGAAPISESLLRWYLAIGLPIAELYGQTETGIATITRSGSFRPGTVGLTLPGVDIRIAETGEILIRSDGQFSGYLNQPEKTAETIVDGWVHTGDVGVVDTDGSLRITDRIKDIIITAGGKNITPSQIENELKYSAYISDSVVIGDRRKFLTALIMIDKENVEHFAQTRGIPFTDYRSLCARPEIVSLIEQEIAGVNKRFSSVEQVKRFRLIDILLTAEDEELTPTMKLKRNVVSQKYKKLIDEMYA</sequence>
<dbReference type="Pfam" id="PF00501">
    <property type="entry name" value="AMP-binding"/>
    <property type="match status" value="1"/>
</dbReference>
<accession>A0A1Y5SSG7</accession>
<dbReference type="PROSITE" id="PS00455">
    <property type="entry name" value="AMP_BINDING"/>
    <property type="match status" value="1"/>
</dbReference>
<dbReference type="GO" id="GO:0004467">
    <property type="term" value="F:long-chain fatty acid-CoA ligase activity"/>
    <property type="evidence" value="ECO:0007669"/>
    <property type="project" value="UniProtKB-EC"/>
</dbReference>
<evidence type="ECO:0000313" key="6">
    <source>
        <dbReference type="Proteomes" id="UP000193200"/>
    </source>
</evidence>
<dbReference type="Proteomes" id="UP000193200">
    <property type="component" value="Unassembled WGS sequence"/>
</dbReference>
<dbReference type="PANTHER" id="PTHR43272">
    <property type="entry name" value="LONG-CHAIN-FATTY-ACID--COA LIGASE"/>
    <property type="match status" value="1"/>
</dbReference>
<dbReference type="EC" id="6.2.1.3" evidence="5"/>
<evidence type="ECO:0000256" key="2">
    <source>
        <dbReference type="ARBA" id="ARBA00022832"/>
    </source>
</evidence>
<dbReference type="InterPro" id="IPR020845">
    <property type="entry name" value="AMP-binding_CS"/>
</dbReference>
<dbReference type="AlphaFoldDB" id="A0A1Y5SSG7"/>
<keyword evidence="2" id="KW-0276">Fatty acid metabolism</keyword>
<evidence type="ECO:0000259" key="4">
    <source>
        <dbReference type="Pfam" id="PF00501"/>
    </source>
</evidence>
<evidence type="ECO:0000256" key="3">
    <source>
        <dbReference type="ARBA" id="ARBA00023098"/>
    </source>
</evidence>
<reference evidence="5 6" key="1">
    <citation type="submission" date="2017-03" db="EMBL/GenBank/DDBJ databases">
        <authorList>
            <person name="Afonso C.L."/>
            <person name="Miller P.J."/>
            <person name="Scott M.A."/>
            <person name="Spackman E."/>
            <person name="Goraichik I."/>
            <person name="Dimitrov K.M."/>
            <person name="Suarez D.L."/>
            <person name="Swayne D.E."/>
        </authorList>
    </citation>
    <scope>NUCLEOTIDE SEQUENCE [LARGE SCALE GENOMIC DNA]</scope>
    <source>
        <strain evidence="5 6">CECT 7691</strain>
    </source>
</reference>
<organism evidence="5 6">
    <name type="scientific">Oceanibacterium hippocampi</name>
    <dbReference type="NCBI Taxonomy" id="745714"/>
    <lineage>
        <taxon>Bacteria</taxon>
        <taxon>Pseudomonadati</taxon>
        <taxon>Pseudomonadota</taxon>
        <taxon>Alphaproteobacteria</taxon>
        <taxon>Sneathiellales</taxon>
        <taxon>Sneathiellaceae</taxon>
        <taxon>Oceanibacterium</taxon>
    </lineage>
</organism>
<dbReference type="OrthoDB" id="9803968at2"/>
<dbReference type="InParanoid" id="A0A1Y5SSG7"/>
<dbReference type="InterPro" id="IPR042099">
    <property type="entry name" value="ANL_N_sf"/>
</dbReference>
<dbReference type="InterPro" id="IPR000873">
    <property type="entry name" value="AMP-dep_synth/lig_dom"/>
</dbReference>
<dbReference type="Gene3D" id="3.40.50.12780">
    <property type="entry name" value="N-terminal domain of ligase-like"/>
    <property type="match status" value="1"/>
</dbReference>
<dbReference type="Pfam" id="PF23562">
    <property type="entry name" value="AMP-binding_C_3"/>
    <property type="match status" value="1"/>
</dbReference>
<keyword evidence="1 5" id="KW-0436">Ligase</keyword>
<gene>
    <name evidence="5" type="ORF">OCH7691_02002</name>
</gene>
<dbReference type="RefSeq" id="WP_085883210.1">
    <property type="nucleotide sequence ID" value="NZ_FWFR01000001.1"/>
</dbReference>
<evidence type="ECO:0000313" key="5">
    <source>
        <dbReference type="EMBL" id="SLN46730.1"/>
    </source>
</evidence>
<dbReference type="GO" id="GO:0016020">
    <property type="term" value="C:membrane"/>
    <property type="evidence" value="ECO:0007669"/>
    <property type="project" value="TreeGrafter"/>
</dbReference>
<keyword evidence="6" id="KW-1185">Reference proteome</keyword>
<dbReference type="SUPFAM" id="SSF56801">
    <property type="entry name" value="Acetyl-CoA synthetase-like"/>
    <property type="match status" value="1"/>
</dbReference>